<dbReference type="AlphaFoldDB" id="A0A543DAH7"/>
<reference evidence="2 3" key="1">
    <citation type="submission" date="2019-06" db="EMBL/GenBank/DDBJ databases">
        <title>Sequencing the genomes of 1000 actinobacteria strains.</title>
        <authorList>
            <person name="Klenk H.-P."/>
        </authorList>
    </citation>
    <scope>NUCLEOTIDE SEQUENCE [LARGE SCALE GENOMIC DNA]</scope>
    <source>
        <strain evidence="2 3">DSM 45301</strain>
    </source>
</reference>
<name>A0A543DAH7_9PSEU</name>
<dbReference type="Proteomes" id="UP000315677">
    <property type="component" value="Unassembled WGS sequence"/>
</dbReference>
<keyword evidence="1" id="KW-0472">Membrane</keyword>
<proteinExistence type="predicted"/>
<evidence type="ECO:0000313" key="2">
    <source>
        <dbReference type="EMBL" id="TQM06288.1"/>
    </source>
</evidence>
<dbReference type="OrthoDB" id="2112928at2"/>
<dbReference type="RefSeq" id="WP_142060046.1">
    <property type="nucleotide sequence ID" value="NZ_VFPA01000004.1"/>
</dbReference>
<organism evidence="2 3">
    <name type="scientific">Pseudonocardia kunmingensis</name>
    <dbReference type="NCBI Taxonomy" id="630975"/>
    <lineage>
        <taxon>Bacteria</taxon>
        <taxon>Bacillati</taxon>
        <taxon>Actinomycetota</taxon>
        <taxon>Actinomycetes</taxon>
        <taxon>Pseudonocardiales</taxon>
        <taxon>Pseudonocardiaceae</taxon>
        <taxon>Pseudonocardia</taxon>
    </lineage>
</organism>
<evidence type="ECO:0000256" key="1">
    <source>
        <dbReference type="SAM" id="Phobius"/>
    </source>
</evidence>
<feature type="transmembrane region" description="Helical" evidence="1">
    <location>
        <begin position="21"/>
        <end position="39"/>
    </location>
</feature>
<comment type="caution">
    <text evidence="2">The sequence shown here is derived from an EMBL/GenBank/DDBJ whole genome shotgun (WGS) entry which is preliminary data.</text>
</comment>
<feature type="transmembrane region" description="Helical" evidence="1">
    <location>
        <begin position="51"/>
        <end position="74"/>
    </location>
</feature>
<keyword evidence="1" id="KW-0812">Transmembrane</keyword>
<dbReference type="EMBL" id="VFPA01000004">
    <property type="protein sequence ID" value="TQM06288.1"/>
    <property type="molecule type" value="Genomic_DNA"/>
</dbReference>
<gene>
    <name evidence="2" type="ORF">FB558_6538</name>
</gene>
<keyword evidence="3" id="KW-1185">Reference proteome</keyword>
<sequence>MEQRRSSPPADTTRREPIRMPWLWVSLGIAVLAGIPFYLPTGSIRPLVGGVPYWLVVSLVATLAFSAITCWACLRAWNLAEPEEEAAARAAAGGERP</sequence>
<keyword evidence="1" id="KW-1133">Transmembrane helix</keyword>
<evidence type="ECO:0000313" key="3">
    <source>
        <dbReference type="Proteomes" id="UP000315677"/>
    </source>
</evidence>
<evidence type="ECO:0008006" key="4">
    <source>
        <dbReference type="Google" id="ProtNLM"/>
    </source>
</evidence>
<accession>A0A543DAH7</accession>
<protein>
    <recommendedName>
        <fullName evidence="4">DUF3311 domain-containing protein</fullName>
    </recommendedName>
</protein>